<evidence type="ECO:0000313" key="2">
    <source>
        <dbReference type="EMBL" id="MDR6868640.1"/>
    </source>
</evidence>
<sequence length="146" mass="15168">MTDGISRRRVLEATAWSVPLVVTAVAVPAAAASTGQIAASFLDPVPGNGVRTISIVVVNTTESPSEAPVSVLVNAPGASQLMAAREAPGWTVAASRNTFTFTFTGSLPPNSSTTMEVDLLVDSEDDLLLIGELTAGSLRYPFHLSR</sequence>
<organism evidence="2 3">
    <name type="scientific">Microbacterium resistens</name>
    <dbReference type="NCBI Taxonomy" id="156977"/>
    <lineage>
        <taxon>Bacteria</taxon>
        <taxon>Bacillati</taxon>
        <taxon>Actinomycetota</taxon>
        <taxon>Actinomycetes</taxon>
        <taxon>Micrococcales</taxon>
        <taxon>Microbacteriaceae</taxon>
        <taxon>Microbacterium</taxon>
    </lineage>
</organism>
<dbReference type="RefSeq" id="WP_310022661.1">
    <property type="nucleotide sequence ID" value="NZ_JAVDUM010000016.1"/>
</dbReference>
<feature type="signal peptide" evidence="1">
    <location>
        <begin position="1"/>
        <end position="31"/>
    </location>
</feature>
<evidence type="ECO:0000313" key="3">
    <source>
        <dbReference type="Proteomes" id="UP001259347"/>
    </source>
</evidence>
<dbReference type="InterPro" id="IPR006311">
    <property type="entry name" value="TAT_signal"/>
</dbReference>
<evidence type="ECO:0000256" key="1">
    <source>
        <dbReference type="SAM" id="SignalP"/>
    </source>
</evidence>
<keyword evidence="3" id="KW-1185">Reference proteome</keyword>
<reference evidence="2 3" key="1">
    <citation type="submission" date="2023-07" db="EMBL/GenBank/DDBJ databases">
        <title>Sorghum-associated microbial communities from plants grown in Nebraska, USA.</title>
        <authorList>
            <person name="Schachtman D."/>
        </authorList>
    </citation>
    <scope>NUCLEOTIDE SEQUENCE [LARGE SCALE GENOMIC DNA]</scope>
    <source>
        <strain evidence="2 3">2980</strain>
    </source>
</reference>
<dbReference type="EMBL" id="JAVDUM010000016">
    <property type="protein sequence ID" value="MDR6868640.1"/>
    <property type="molecule type" value="Genomic_DNA"/>
</dbReference>
<keyword evidence="1" id="KW-0732">Signal</keyword>
<dbReference type="PROSITE" id="PS51318">
    <property type="entry name" value="TAT"/>
    <property type="match status" value="1"/>
</dbReference>
<accession>A0ABU1SGC2</accession>
<protein>
    <submittedName>
        <fullName evidence="2">Uncharacterized protein</fullName>
    </submittedName>
</protein>
<gene>
    <name evidence="2" type="ORF">J2Y69_003264</name>
</gene>
<comment type="caution">
    <text evidence="2">The sequence shown here is derived from an EMBL/GenBank/DDBJ whole genome shotgun (WGS) entry which is preliminary data.</text>
</comment>
<name>A0ABU1SGC2_9MICO</name>
<feature type="chain" id="PRO_5045960474" evidence="1">
    <location>
        <begin position="32"/>
        <end position="146"/>
    </location>
</feature>
<dbReference type="Proteomes" id="UP001259347">
    <property type="component" value="Unassembled WGS sequence"/>
</dbReference>
<proteinExistence type="predicted"/>